<dbReference type="InterPro" id="IPR050422">
    <property type="entry name" value="X-Pro_aminopeptidase_P"/>
</dbReference>
<evidence type="ECO:0000256" key="6">
    <source>
        <dbReference type="RuleBase" id="RU000590"/>
    </source>
</evidence>
<organism evidence="10 11">
    <name type="scientific">Loktanella gaetbuli</name>
    <dbReference type="NCBI Taxonomy" id="2881335"/>
    <lineage>
        <taxon>Bacteria</taxon>
        <taxon>Pseudomonadati</taxon>
        <taxon>Pseudomonadota</taxon>
        <taxon>Alphaproteobacteria</taxon>
        <taxon>Rhodobacterales</taxon>
        <taxon>Roseobacteraceae</taxon>
        <taxon>Loktanella</taxon>
    </lineage>
</organism>
<sequence>MFQTFSASSAPEQGPARLSALREQLDQNGIDGVLVPRTDRWQGEYVAACDERLAWLTGFTGSAGFAVVLPDIAGVFIDGRYRLQVRDQTADVYTPVHWPEISLSDWLISHLPNGGTVAYDPWLHTVTEITELTDKLAANGIDLLAAPNQIDAIWTDRPARPDAPFFAQPLELTGESHANKRARLTADVDTGHWVITLPDSIAWLLNIRASDIPRNPVPHAYAILHHDGTVDLFAPLDKCTDIAGHLGPDVTVHPPEDFDDALTQLVGPVRIDPRVCADAIATILSDAEAEVVHATDPCILPKACKTEVEIAGSHAAHLRDGAAMVQFLAWLDGAAPMGGLTEIDVVQQLETFRRDTNMLRDISFETICGAGPHGAIVHYRVTEDTDRPVSPDELLLIDSGGQYVDGTTDITRTVIVGTPSAEHRDRYTRVLQGMIAISRLRFPKGLSGQHLDALARASLWSAGLDYDHGTGHGVGSYLCVHEGPQGISRRSTVALEPGMILSNEPGYYREGAYGIRIENLIVCVTAPDLIGADDRPMLSFETLTRVPFDRRLIAASMLSAGELDWINQYHADTLKLIGPLVEGAARDWLAQACQPL</sequence>
<evidence type="ECO:0000259" key="7">
    <source>
        <dbReference type="Pfam" id="PF00557"/>
    </source>
</evidence>
<evidence type="ECO:0000259" key="9">
    <source>
        <dbReference type="Pfam" id="PF16188"/>
    </source>
</evidence>
<keyword evidence="5" id="KW-0482">Metalloprotease</keyword>
<name>A0ABS8BPK1_9RHOB</name>
<dbReference type="PANTHER" id="PTHR43763">
    <property type="entry name" value="XAA-PRO AMINOPEPTIDASE 1"/>
    <property type="match status" value="1"/>
</dbReference>
<feature type="domain" description="Creatinase N-terminal" evidence="8">
    <location>
        <begin position="17"/>
        <end position="138"/>
    </location>
</feature>
<evidence type="ECO:0000313" key="11">
    <source>
        <dbReference type="Proteomes" id="UP001138961"/>
    </source>
</evidence>
<dbReference type="CDD" id="cd01085">
    <property type="entry name" value="APP"/>
    <property type="match status" value="1"/>
</dbReference>
<evidence type="ECO:0000256" key="1">
    <source>
        <dbReference type="ARBA" id="ARBA00008766"/>
    </source>
</evidence>
<dbReference type="Pfam" id="PF01321">
    <property type="entry name" value="Creatinase_N"/>
    <property type="match status" value="1"/>
</dbReference>
<dbReference type="InterPro" id="IPR036005">
    <property type="entry name" value="Creatinase/aminopeptidase-like"/>
</dbReference>
<gene>
    <name evidence="10" type="ORF">LGQ03_00175</name>
</gene>
<dbReference type="InterPro" id="IPR029149">
    <property type="entry name" value="Creatin/AminoP/Spt16_N"/>
</dbReference>
<dbReference type="Pfam" id="PF16189">
    <property type="entry name" value="Creatinase_N_2"/>
    <property type="match status" value="1"/>
</dbReference>
<feature type="domain" description="Peptidase M24 C-terminal" evidence="9">
    <location>
        <begin position="536"/>
        <end position="596"/>
    </location>
</feature>
<dbReference type="Pfam" id="PF00557">
    <property type="entry name" value="Peptidase_M24"/>
    <property type="match status" value="1"/>
</dbReference>
<dbReference type="InterPro" id="IPR000587">
    <property type="entry name" value="Creatinase_N"/>
</dbReference>
<evidence type="ECO:0000256" key="2">
    <source>
        <dbReference type="ARBA" id="ARBA00022670"/>
    </source>
</evidence>
<keyword evidence="4" id="KW-0378">Hydrolase</keyword>
<evidence type="ECO:0000256" key="4">
    <source>
        <dbReference type="ARBA" id="ARBA00022801"/>
    </source>
</evidence>
<proteinExistence type="inferred from homology"/>
<keyword evidence="11" id="KW-1185">Reference proteome</keyword>
<accession>A0ABS8BPK1</accession>
<dbReference type="InterPro" id="IPR000994">
    <property type="entry name" value="Pept_M24"/>
</dbReference>
<reference evidence="10" key="1">
    <citation type="submission" date="2021-10" db="EMBL/GenBank/DDBJ databases">
        <title>Loktanella gaetbuli sp. nov., isolated from a tidal flat.</title>
        <authorList>
            <person name="Park S."/>
            <person name="Yoon J.-H."/>
        </authorList>
    </citation>
    <scope>NUCLEOTIDE SEQUENCE</scope>
    <source>
        <strain evidence="10">TSTF-M6</strain>
    </source>
</reference>
<keyword evidence="2" id="KW-0645">Protease</keyword>
<dbReference type="EMBL" id="JAJATZ010000001">
    <property type="protein sequence ID" value="MCB5197645.1"/>
    <property type="molecule type" value="Genomic_DNA"/>
</dbReference>
<evidence type="ECO:0000259" key="8">
    <source>
        <dbReference type="Pfam" id="PF01321"/>
    </source>
</evidence>
<dbReference type="InterPro" id="IPR001131">
    <property type="entry name" value="Peptidase_M24B_aminopep-P_CS"/>
</dbReference>
<comment type="similarity">
    <text evidence="1 6">Belongs to the peptidase M24B family.</text>
</comment>
<dbReference type="SUPFAM" id="SSF55920">
    <property type="entry name" value="Creatinase/aminopeptidase"/>
    <property type="match status" value="1"/>
</dbReference>
<dbReference type="Pfam" id="PF16188">
    <property type="entry name" value="Peptidase_M24_C"/>
    <property type="match status" value="1"/>
</dbReference>
<keyword evidence="3 6" id="KW-0479">Metal-binding</keyword>
<dbReference type="Gene3D" id="3.40.350.10">
    <property type="entry name" value="Creatinase/prolidase N-terminal domain"/>
    <property type="match status" value="2"/>
</dbReference>
<feature type="domain" description="Peptidase M24" evidence="7">
    <location>
        <begin position="315"/>
        <end position="523"/>
    </location>
</feature>
<dbReference type="PROSITE" id="PS00491">
    <property type="entry name" value="PROLINE_PEPTIDASE"/>
    <property type="match status" value="1"/>
</dbReference>
<dbReference type="SUPFAM" id="SSF53092">
    <property type="entry name" value="Creatinase/prolidase N-terminal domain"/>
    <property type="match status" value="1"/>
</dbReference>
<protein>
    <submittedName>
        <fullName evidence="10">Aminopeptidase P family protein</fullName>
    </submittedName>
</protein>
<keyword evidence="10" id="KW-0031">Aminopeptidase</keyword>
<evidence type="ECO:0000256" key="5">
    <source>
        <dbReference type="ARBA" id="ARBA00023049"/>
    </source>
</evidence>
<dbReference type="RefSeq" id="WP_226746780.1">
    <property type="nucleotide sequence ID" value="NZ_JAJATZ010000001.1"/>
</dbReference>
<dbReference type="GO" id="GO:0004177">
    <property type="term" value="F:aminopeptidase activity"/>
    <property type="evidence" value="ECO:0007669"/>
    <property type="project" value="UniProtKB-KW"/>
</dbReference>
<evidence type="ECO:0000256" key="3">
    <source>
        <dbReference type="ARBA" id="ARBA00022723"/>
    </source>
</evidence>
<dbReference type="Gene3D" id="3.90.230.10">
    <property type="entry name" value="Creatinase/methionine aminopeptidase superfamily"/>
    <property type="match status" value="1"/>
</dbReference>
<comment type="caution">
    <text evidence="10">The sequence shown here is derived from an EMBL/GenBank/DDBJ whole genome shotgun (WGS) entry which is preliminary data.</text>
</comment>
<dbReference type="Proteomes" id="UP001138961">
    <property type="component" value="Unassembled WGS sequence"/>
</dbReference>
<dbReference type="InterPro" id="IPR032416">
    <property type="entry name" value="Peptidase_M24_C"/>
</dbReference>
<evidence type="ECO:0000313" key="10">
    <source>
        <dbReference type="EMBL" id="MCB5197645.1"/>
    </source>
</evidence>
<dbReference type="PANTHER" id="PTHR43763:SF6">
    <property type="entry name" value="XAA-PRO AMINOPEPTIDASE 1"/>
    <property type="match status" value="1"/>
</dbReference>
<dbReference type="InterPro" id="IPR033740">
    <property type="entry name" value="Pept_M24B"/>
</dbReference>